<dbReference type="EMBL" id="JAAIWK010000002">
    <property type="protein sequence ID" value="NEY18857.1"/>
    <property type="molecule type" value="Genomic_DNA"/>
</dbReference>
<dbReference type="STRING" id="363870.NG54_06545"/>
<reference evidence="2 4" key="1">
    <citation type="submission" date="2014-10" db="EMBL/GenBank/DDBJ databases">
        <title>Draft genome of phytase producing Bacillus ginsengihumi strain M2.11.</title>
        <authorList>
            <person name="Toymentseva A."/>
            <person name="Boulygina E.A."/>
            <person name="Kazakov S.V."/>
            <person name="Kayumov I."/>
            <person name="Suleimanova A.D."/>
            <person name="Mardanova A.M."/>
            <person name="Maria S.N."/>
            <person name="Sergey M.Y."/>
            <person name="Sharipova M.R."/>
        </authorList>
    </citation>
    <scope>NUCLEOTIDE SEQUENCE [LARGE SCALE GENOMIC DNA]</scope>
    <source>
        <strain evidence="2 4">M2.11</strain>
    </source>
</reference>
<organism evidence="2 4">
    <name type="scientific">Heyndrickxia ginsengihumi</name>
    <dbReference type="NCBI Taxonomy" id="363870"/>
    <lineage>
        <taxon>Bacteria</taxon>
        <taxon>Bacillati</taxon>
        <taxon>Bacillota</taxon>
        <taxon>Bacilli</taxon>
        <taxon>Bacillales</taxon>
        <taxon>Bacillaceae</taxon>
        <taxon>Heyndrickxia</taxon>
    </lineage>
</organism>
<dbReference type="PANTHER" id="PTHR37808">
    <property type="entry name" value="SPORE GERMINATION PROTEIN-LIKE PROTEIN YDZR-RELATED"/>
    <property type="match status" value="1"/>
</dbReference>
<dbReference type="PANTHER" id="PTHR37808:SF1">
    <property type="entry name" value="SPORE GERMINATION PROTEIN-LIKE PROTEIN YDZR"/>
    <property type="match status" value="1"/>
</dbReference>
<accession>A0A0A6Y0S8</accession>
<evidence type="ECO:0000313" key="5">
    <source>
        <dbReference type="Proteomes" id="UP000476934"/>
    </source>
</evidence>
<dbReference type="Pfam" id="PF10676">
    <property type="entry name" value="gerPA"/>
    <property type="match status" value="1"/>
</dbReference>
<comment type="caution">
    <text evidence="2">The sequence shown here is derived from an EMBL/GenBank/DDBJ whole genome shotgun (WGS) entry which is preliminary data.</text>
</comment>
<dbReference type="RefSeq" id="WP_025727530.1">
    <property type="nucleotide sequence ID" value="NZ_JAAIWK010000002.1"/>
</dbReference>
<sequence>MPAIVGPLQIFNVGNGIIHFGDTAVISPKTSSKTTSGSGALSTASFIITNNALSANNTFNGSVFDQPTLGNN</sequence>
<gene>
    <name evidence="3" type="ORF">G4D61_02595</name>
    <name evidence="2" type="ORF">NG54_06545</name>
</gene>
<name>A0A0A6Y0S8_9BACI</name>
<dbReference type="Proteomes" id="UP000476934">
    <property type="component" value="Unassembled WGS sequence"/>
</dbReference>
<keyword evidence="5" id="KW-1185">Reference proteome</keyword>
<evidence type="ECO:0000256" key="1">
    <source>
        <dbReference type="ARBA" id="ARBA00008103"/>
    </source>
</evidence>
<reference evidence="3 5" key="2">
    <citation type="submission" date="2020-02" db="EMBL/GenBank/DDBJ databases">
        <authorList>
            <person name="Feng H."/>
        </authorList>
    </citation>
    <scope>NUCLEOTIDE SEQUENCE [LARGE SCALE GENOMIC DNA]</scope>
    <source>
        <strain evidence="3 5">Gsoil 114</strain>
    </source>
</reference>
<reference evidence="3 5" key="3">
    <citation type="submission" date="2020-03" db="EMBL/GenBank/DDBJ databases">
        <title>Bacillus aquiflavi sp. nov., isolated from yellow water of strong flavor Chinese baijiu in Yibin region of China.</title>
        <authorList>
            <person name="Xie J."/>
        </authorList>
    </citation>
    <scope>NUCLEOTIDE SEQUENCE [LARGE SCALE GENOMIC DNA]</scope>
    <source>
        <strain evidence="3 5">Gsoil 114</strain>
    </source>
</reference>
<comment type="similarity">
    <text evidence="1">Belongs to the GerPA/GerPF family.</text>
</comment>
<evidence type="ECO:0000313" key="3">
    <source>
        <dbReference type="EMBL" id="NEY18857.1"/>
    </source>
</evidence>
<dbReference type="AlphaFoldDB" id="A0A0A6Y0S8"/>
<dbReference type="InterPro" id="IPR019618">
    <property type="entry name" value="Spore_germination_GerPA"/>
</dbReference>
<evidence type="ECO:0000313" key="4">
    <source>
        <dbReference type="Proteomes" id="UP000030588"/>
    </source>
</evidence>
<protein>
    <submittedName>
        <fullName evidence="3">Spore germination protein</fullName>
    </submittedName>
    <submittedName>
        <fullName evidence="2">Spore gernimation protein GerPF</fullName>
    </submittedName>
</protein>
<dbReference type="Proteomes" id="UP000030588">
    <property type="component" value="Unassembled WGS sequence"/>
</dbReference>
<proteinExistence type="inferred from homology"/>
<evidence type="ECO:0000313" key="2">
    <source>
        <dbReference type="EMBL" id="KHD85902.1"/>
    </source>
</evidence>
<dbReference type="EMBL" id="JRUN01000014">
    <property type="protein sequence ID" value="KHD85902.1"/>
    <property type="molecule type" value="Genomic_DNA"/>
</dbReference>